<accession>A0ABQ2UCY5</accession>
<dbReference type="SUPFAM" id="SSF50969">
    <property type="entry name" value="YVTN repeat-like/Quinoprotein amine dehydrogenase"/>
    <property type="match status" value="1"/>
</dbReference>
<sequence>MLNCSATGCLAPLPGDWLARTADGLVALHAGFVCPPPLVVEDYGDEAWREAVPALHTSPDGRYAAVVNDYGNLAVVVDLASGEVVLSLDRDHVHTATTTPFPIAFLPGDRVVAATHVNRLDVVDLTTGAVLTERETDFSLYHGRLTVSPCGRWFLDDRWVWHPFGLPSVVDVDHWLRTGGDPDGVALSDRDGVWDQPAAWVSSEVVAIQRIGTRYEEMIDGVELYAVPDGPPLKPVEGPSGRMWAHRGLLYVSATAGLEVWDPERGARVGLVEGFRPIAHREGTFAELRDGQLYSFSVD</sequence>
<protein>
    <recommendedName>
        <fullName evidence="3">Sugar lactone lactonase YvrE</fullName>
    </recommendedName>
</protein>
<dbReference type="EMBL" id="BMRE01000003">
    <property type="protein sequence ID" value="GGU23255.1"/>
    <property type="molecule type" value="Genomic_DNA"/>
</dbReference>
<keyword evidence="2" id="KW-1185">Reference proteome</keyword>
<name>A0ABQ2UCY5_9PSEU</name>
<gene>
    <name evidence="1" type="ORF">GCM10010178_14220</name>
</gene>
<reference evidence="2" key="1">
    <citation type="journal article" date="2019" name="Int. J. Syst. Evol. Microbiol.">
        <title>The Global Catalogue of Microorganisms (GCM) 10K type strain sequencing project: providing services to taxonomists for standard genome sequencing and annotation.</title>
        <authorList>
            <consortium name="The Broad Institute Genomics Platform"/>
            <consortium name="The Broad Institute Genome Sequencing Center for Infectious Disease"/>
            <person name="Wu L."/>
            <person name="Ma J."/>
        </authorList>
    </citation>
    <scope>NUCLEOTIDE SEQUENCE [LARGE SCALE GENOMIC DNA]</scope>
    <source>
        <strain evidence="2">JCM 3296</strain>
    </source>
</reference>
<dbReference type="RefSeq" id="WP_189252771.1">
    <property type="nucleotide sequence ID" value="NZ_BMRE01000003.1"/>
</dbReference>
<evidence type="ECO:0000313" key="1">
    <source>
        <dbReference type="EMBL" id="GGU23255.1"/>
    </source>
</evidence>
<dbReference type="InterPro" id="IPR015943">
    <property type="entry name" value="WD40/YVTN_repeat-like_dom_sf"/>
</dbReference>
<comment type="caution">
    <text evidence="1">The sequence shown here is derived from an EMBL/GenBank/DDBJ whole genome shotgun (WGS) entry which is preliminary data.</text>
</comment>
<proteinExistence type="predicted"/>
<dbReference type="Gene3D" id="2.130.10.10">
    <property type="entry name" value="YVTN repeat-like/Quinoprotein amine dehydrogenase"/>
    <property type="match status" value="1"/>
</dbReference>
<dbReference type="InterPro" id="IPR011044">
    <property type="entry name" value="Quino_amine_DH_bsu"/>
</dbReference>
<dbReference type="Proteomes" id="UP000649573">
    <property type="component" value="Unassembled WGS sequence"/>
</dbReference>
<evidence type="ECO:0008006" key="3">
    <source>
        <dbReference type="Google" id="ProtNLM"/>
    </source>
</evidence>
<organism evidence="1 2">
    <name type="scientific">Lentzea flava</name>
    <dbReference type="NCBI Taxonomy" id="103732"/>
    <lineage>
        <taxon>Bacteria</taxon>
        <taxon>Bacillati</taxon>
        <taxon>Actinomycetota</taxon>
        <taxon>Actinomycetes</taxon>
        <taxon>Pseudonocardiales</taxon>
        <taxon>Pseudonocardiaceae</taxon>
        <taxon>Lentzea</taxon>
    </lineage>
</organism>
<evidence type="ECO:0000313" key="2">
    <source>
        <dbReference type="Proteomes" id="UP000649573"/>
    </source>
</evidence>